<evidence type="ECO:0000313" key="6">
    <source>
        <dbReference type="EMBL" id="KKL47935.1"/>
    </source>
</evidence>
<dbReference type="GO" id="GO:0016020">
    <property type="term" value="C:membrane"/>
    <property type="evidence" value="ECO:0007669"/>
    <property type="project" value="UniProtKB-SubCell"/>
</dbReference>
<protein>
    <recommendedName>
        <fullName evidence="7">Rhomboid family intramembrane serine protease</fullName>
    </recommendedName>
</protein>
<comment type="caution">
    <text evidence="6">The sequence shown here is derived from an EMBL/GenBank/DDBJ whole genome shotgun (WGS) entry which is preliminary data.</text>
</comment>
<evidence type="ECO:0000256" key="1">
    <source>
        <dbReference type="ARBA" id="ARBA00004141"/>
    </source>
</evidence>
<keyword evidence="2 5" id="KW-0812">Transmembrane</keyword>
<accession>A0A0F9ESN8</accession>
<evidence type="ECO:0000256" key="5">
    <source>
        <dbReference type="SAM" id="Phobius"/>
    </source>
</evidence>
<dbReference type="SUPFAM" id="SSF144091">
    <property type="entry name" value="Rhomboid-like"/>
    <property type="match status" value="1"/>
</dbReference>
<reference evidence="6" key="1">
    <citation type="journal article" date="2015" name="Nature">
        <title>Complex archaea that bridge the gap between prokaryotes and eukaryotes.</title>
        <authorList>
            <person name="Spang A."/>
            <person name="Saw J.H."/>
            <person name="Jorgensen S.L."/>
            <person name="Zaremba-Niedzwiedzka K."/>
            <person name="Martijn J."/>
            <person name="Lind A.E."/>
            <person name="van Eijk R."/>
            <person name="Schleper C."/>
            <person name="Guy L."/>
            <person name="Ettema T.J."/>
        </authorList>
    </citation>
    <scope>NUCLEOTIDE SEQUENCE</scope>
</reference>
<dbReference type="InterPro" id="IPR035952">
    <property type="entry name" value="Rhomboid-like_sf"/>
</dbReference>
<keyword evidence="4 5" id="KW-0472">Membrane</keyword>
<evidence type="ECO:0000256" key="3">
    <source>
        <dbReference type="ARBA" id="ARBA00022989"/>
    </source>
</evidence>
<evidence type="ECO:0008006" key="7">
    <source>
        <dbReference type="Google" id="ProtNLM"/>
    </source>
</evidence>
<keyword evidence="3 5" id="KW-1133">Transmembrane helix</keyword>
<comment type="subcellular location">
    <subcellularLocation>
        <location evidence="1">Membrane</location>
        <topology evidence="1">Multi-pass membrane protein</topology>
    </subcellularLocation>
</comment>
<gene>
    <name evidence="6" type="ORF">LCGC14_2330540</name>
</gene>
<proteinExistence type="predicted"/>
<organism evidence="6">
    <name type="scientific">marine sediment metagenome</name>
    <dbReference type="NCBI Taxonomy" id="412755"/>
    <lineage>
        <taxon>unclassified sequences</taxon>
        <taxon>metagenomes</taxon>
        <taxon>ecological metagenomes</taxon>
    </lineage>
</organism>
<evidence type="ECO:0000256" key="4">
    <source>
        <dbReference type="ARBA" id="ARBA00023136"/>
    </source>
</evidence>
<sequence>MYVQNEYYAGTLRLSSMRPRIPLVTLGLILANMLVFGLELAQGGLDACYAYGLIPAQFLASGDLTPVFSSLFLHDPGTVF</sequence>
<feature type="transmembrane region" description="Helical" evidence="5">
    <location>
        <begin position="21"/>
        <end position="38"/>
    </location>
</feature>
<name>A0A0F9ESN8_9ZZZZ</name>
<evidence type="ECO:0000256" key="2">
    <source>
        <dbReference type="ARBA" id="ARBA00022692"/>
    </source>
</evidence>
<dbReference type="AlphaFoldDB" id="A0A0F9ESN8"/>
<dbReference type="EMBL" id="LAZR01033488">
    <property type="protein sequence ID" value="KKL47935.1"/>
    <property type="molecule type" value="Genomic_DNA"/>
</dbReference>
<feature type="non-terminal residue" evidence="6">
    <location>
        <position position="80"/>
    </location>
</feature>